<evidence type="ECO:0000259" key="15">
    <source>
        <dbReference type="Pfam" id="PF00137"/>
    </source>
</evidence>
<evidence type="ECO:0000256" key="5">
    <source>
        <dbReference type="ARBA" id="ARBA00022547"/>
    </source>
</evidence>
<dbReference type="InterPro" id="IPR005953">
    <property type="entry name" value="ATP_synth_csu_bac/chlpt"/>
</dbReference>
<comment type="subcellular location">
    <subcellularLocation>
        <location evidence="1 14">Cell membrane</location>
        <topology evidence="1 14">Multi-pass membrane protein</topology>
    </subcellularLocation>
</comment>
<dbReference type="FunFam" id="1.20.20.10:FF:000002">
    <property type="entry name" value="ATP synthase subunit c"/>
    <property type="match status" value="1"/>
</dbReference>
<evidence type="ECO:0000256" key="6">
    <source>
        <dbReference type="ARBA" id="ARBA00022692"/>
    </source>
</evidence>
<dbReference type="GO" id="GO:0008289">
    <property type="term" value="F:lipid binding"/>
    <property type="evidence" value="ECO:0007669"/>
    <property type="project" value="UniProtKB-KW"/>
</dbReference>
<dbReference type="NCBIfam" id="TIGR01260">
    <property type="entry name" value="ATP_synt_c"/>
    <property type="match status" value="1"/>
</dbReference>
<dbReference type="Proteomes" id="UP000295662">
    <property type="component" value="Unassembled WGS sequence"/>
</dbReference>
<sequence length="87" mass="8307">MMMEIMSMAAEVAAVVPAAPVGISGSLTLGLAGAGAAIGIGLIGGKAVEAVGRNPGAAGSIQTLAIIGMALAEAVAIYALIIAFQGR</sequence>
<feature type="site" description="Reversibly protonated during proton transport" evidence="14">
    <location>
        <position position="73"/>
    </location>
</feature>
<evidence type="ECO:0000256" key="3">
    <source>
        <dbReference type="ARBA" id="ARBA00022448"/>
    </source>
</evidence>
<keyword evidence="10 14" id="KW-0446">Lipid-binding</keyword>
<comment type="caution">
    <text evidence="16">The sequence shown here is derived from an EMBL/GenBank/DDBJ whole genome shotgun (WGS) entry which is preliminary data.</text>
</comment>
<evidence type="ECO:0000256" key="1">
    <source>
        <dbReference type="ARBA" id="ARBA00004651"/>
    </source>
</evidence>
<evidence type="ECO:0000313" key="17">
    <source>
        <dbReference type="Proteomes" id="UP000295662"/>
    </source>
</evidence>
<dbReference type="GO" id="GO:0046933">
    <property type="term" value="F:proton-transporting ATP synthase activity, rotational mechanism"/>
    <property type="evidence" value="ECO:0007669"/>
    <property type="project" value="UniProtKB-UniRule"/>
</dbReference>
<evidence type="ECO:0000256" key="4">
    <source>
        <dbReference type="ARBA" id="ARBA00022475"/>
    </source>
</evidence>
<evidence type="ECO:0000256" key="8">
    <source>
        <dbReference type="ARBA" id="ARBA00022989"/>
    </source>
</evidence>
<keyword evidence="17" id="KW-1185">Reference proteome</keyword>
<evidence type="ECO:0000256" key="13">
    <source>
        <dbReference type="ARBA" id="ARBA00025198"/>
    </source>
</evidence>
<dbReference type="InterPro" id="IPR038662">
    <property type="entry name" value="ATP_synth_F0_csu_sf"/>
</dbReference>
<gene>
    <name evidence="14" type="primary">atpE</name>
    <name evidence="16" type="ORF">EI77_04050</name>
</gene>
<dbReference type="SUPFAM" id="SSF81333">
    <property type="entry name" value="F1F0 ATP synthase subunit C"/>
    <property type="match status" value="1"/>
</dbReference>
<dbReference type="GO" id="GO:0045259">
    <property type="term" value="C:proton-transporting ATP synthase complex"/>
    <property type="evidence" value="ECO:0007669"/>
    <property type="project" value="UniProtKB-KW"/>
</dbReference>
<reference evidence="16 17" key="1">
    <citation type="submission" date="2019-03" db="EMBL/GenBank/DDBJ databases">
        <title>Genomic Encyclopedia of Archaeal and Bacterial Type Strains, Phase II (KMG-II): from individual species to whole genera.</title>
        <authorList>
            <person name="Goeker M."/>
        </authorList>
    </citation>
    <scope>NUCLEOTIDE SEQUENCE [LARGE SCALE GENOMIC DNA]</scope>
    <source>
        <strain evidence="16 17">ATCC 25309</strain>
    </source>
</reference>
<dbReference type="EMBL" id="SOCA01000010">
    <property type="protein sequence ID" value="TDU64599.1"/>
    <property type="molecule type" value="Genomic_DNA"/>
</dbReference>
<keyword evidence="3 14" id="KW-0813">Transport</keyword>
<dbReference type="Pfam" id="PF00137">
    <property type="entry name" value="ATP-synt_C"/>
    <property type="match status" value="1"/>
</dbReference>
<dbReference type="InterPro" id="IPR035921">
    <property type="entry name" value="F/V-ATP_Csub_sf"/>
</dbReference>
<evidence type="ECO:0000313" key="16">
    <source>
        <dbReference type="EMBL" id="TDU64599.1"/>
    </source>
</evidence>
<comment type="function">
    <text evidence="13 14">F(1)F(0) ATP synthase produces ATP from ADP in the presence of a proton or sodium gradient. F-type ATPases consist of two structural domains, F(1) containing the extramembraneous catalytic core and F(0) containing the membrane proton channel, linked together by a central stalk and a peripheral stalk. During catalysis, ATP synthesis in the catalytic domain of F(1) is coupled via a rotary mechanism of the central stalk subunits to proton translocation.</text>
</comment>
<evidence type="ECO:0000256" key="2">
    <source>
        <dbReference type="ARBA" id="ARBA00006704"/>
    </source>
</evidence>
<keyword evidence="8 14" id="KW-1133">Transmembrane helix</keyword>
<keyword evidence="7 14" id="KW-0375">Hydrogen ion transport</keyword>
<evidence type="ECO:0000256" key="10">
    <source>
        <dbReference type="ARBA" id="ARBA00023121"/>
    </source>
</evidence>
<comment type="function">
    <text evidence="14">Key component of the F(0) channel; it plays a direct role in translocation across the membrane. A homomeric c-ring of between 10-14 subunits forms the central stalk rotor element with the F(1) delta and epsilon subunits.</text>
</comment>
<comment type="similarity">
    <text evidence="2 14">Belongs to the ATPase C chain family.</text>
</comment>
<name>A0A4R7RKI2_9BACT</name>
<accession>A0A4R7RKI2</accession>
<dbReference type="InterPro" id="IPR000454">
    <property type="entry name" value="ATP_synth_F0_csu"/>
</dbReference>
<evidence type="ECO:0000256" key="9">
    <source>
        <dbReference type="ARBA" id="ARBA00023065"/>
    </source>
</evidence>
<evidence type="ECO:0000256" key="11">
    <source>
        <dbReference type="ARBA" id="ARBA00023136"/>
    </source>
</evidence>
<dbReference type="PRINTS" id="PR00124">
    <property type="entry name" value="ATPASEC"/>
</dbReference>
<dbReference type="AlphaFoldDB" id="A0A4R7RKI2"/>
<evidence type="ECO:0000256" key="7">
    <source>
        <dbReference type="ARBA" id="ARBA00022781"/>
    </source>
</evidence>
<proteinExistence type="inferred from homology"/>
<dbReference type="InterPro" id="IPR020537">
    <property type="entry name" value="ATP_synth_F0_csu_DDCD_BS"/>
</dbReference>
<dbReference type="GO" id="GO:0005886">
    <property type="term" value="C:plasma membrane"/>
    <property type="evidence" value="ECO:0007669"/>
    <property type="project" value="UniProtKB-SubCell"/>
</dbReference>
<comment type="caution">
    <text evidence="14">Lacks conserved residue(s) required for the propagation of feature annotation.</text>
</comment>
<dbReference type="CDD" id="cd18121">
    <property type="entry name" value="ATP-synt_Fo_c"/>
    <property type="match status" value="1"/>
</dbReference>
<dbReference type="Gene3D" id="1.20.20.10">
    <property type="entry name" value="F1F0 ATP synthase subunit C"/>
    <property type="match status" value="1"/>
</dbReference>
<dbReference type="PROSITE" id="PS00605">
    <property type="entry name" value="ATPASE_C"/>
    <property type="match status" value="1"/>
</dbReference>
<dbReference type="GO" id="GO:0033177">
    <property type="term" value="C:proton-transporting two-sector ATPase complex, proton-transporting domain"/>
    <property type="evidence" value="ECO:0007669"/>
    <property type="project" value="InterPro"/>
</dbReference>
<evidence type="ECO:0000256" key="12">
    <source>
        <dbReference type="ARBA" id="ARBA00023310"/>
    </source>
</evidence>
<keyword evidence="9 14" id="KW-0406">Ion transport</keyword>
<keyword evidence="4 14" id="KW-1003">Cell membrane</keyword>
<protein>
    <recommendedName>
        <fullName evidence="14">ATP synthase subunit c</fullName>
    </recommendedName>
    <alternativeName>
        <fullName evidence="14">ATP synthase F(0) sector subunit c</fullName>
    </alternativeName>
    <alternativeName>
        <fullName evidence="14">F-type ATPase subunit c</fullName>
        <shortName evidence="14">F-ATPase subunit c</shortName>
    </alternativeName>
    <alternativeName>
        <fullName evidence="14">Lipid-binding protein</fullName>
    </alternativeName>
</protein>
<keyword evidence="5 14" id="KW-0138">CF(0)</keyword>
<keyword evidence="12 14" id="KW-0066">ATP synthesis</keyword>
<feature type="transmembrane region" description="Helical" evidence="14">
    <location>
        <begin position="60"/>
        <end position="84"/>
    </location>
</feature>
<keyword evidence="11 14" id="KW-0472">Membrane</keyword>
<feature type="domain" description="V-ATPase proteolipid subunit C-like" evidence="15">
    <location>
        <begin position="26"/>
        <end position="84"/>
    </location>
</feature>
<dbReference type="InterPro" id="IPR002379">
    <property type="entry name" value="ATPase_proteolipid_c-like_dom"/>
</dbReference>
<organism evidence="16 17">
    <name type="scientific">Prosthecobacter fusiformis</name>
    <dbReference type="NCBI Taxonomy" id="48464"/>
    <lineage>
        <taxon>Bacteria</taxon>
        <taxon>Pseudomonadati</taxon>
        <taxon>Verrucomicrobiota</taxon>
        <taxon>Verrucomicrobiia</taxon>
        <taxon>Verrucomicrobiales</taxon>
        <taxon>Verrucomicrobiaceae</taxon>
        <taxon>Prosthecobacter</taxon>
    </lineage>
</organism>
<keyword evidence="6 14" id="KW-0812">Transmembrane</keyword>
<dbReference type="HAMAP" id="MF_01396">
    <property type="entry name" value="ATP_synth_c_bact"/>
    <property type="match status" value="1"/>
</dbReference>
<evidence type="ECO:0000256" key="14">
    <source>
        <dbReference type="HAMAP-Rule" id="MF_01396"/>
    </source>
</evidence>